<comment type="subcellular location">
    <subcellularLocation>
        <location evidence="1">Cell membrane</location>
        <topology evidence="1">Multi-pass membrane protein</topology>
    </subcellularLocation>
</comment>
<protein>
    <submittedName>
        <fullName evidence="10">Innexin unc-9</fullName>
    </submittedName>
</protein>
<dbReference type="AlphaFoldDB" id="A0A177AZV5"/>
<dbReference type="OrthoDB" id="5867527at2759"/>
<keyword evidence="8" id="KW-0407">Ion channel</keyword>
<dbReference type="PRINTS" id="PR01262">
    <property type="entry name" value="INNEXIN"/>
</dbReference>
<accession>A0A177AZV5</accession>
<evidence type="ECO:0000313" key="11">
    <source>
        <dbReference type="Proteomes" id="UP000078046"/>
    </source>
</evidence>
<keyword evidence="6" id="KW-0406">Ion transport</keyword>
<feature type="transmembrane region" description="Helical" evidence="9">
    <location>
        <begin position="30"/>
        <end position="48"/>
    </location>
</feature>
<evidence type="ECO:0000256" key="6">
    <source>
        <dbReference type="ARBA" id="ARBA00023065"/>
    </source>
</evidence>
<evidence type="ECO:0000256" key="1">
    <source>
        <dbReference type="ARBA" id="ARBA00004651"/>
    </source>
</evidence>
<name>A0A177AZV5_9BILA</name>
<keyword evidence="3" id="KW-1003">Cell membrane</keyword>
<evidence type="ECO:0000256" key="8">
    <source>
        <dbReference type="ARBA" id="ARBA00023303"/>
    </source>
</evidence>
<dbReference type="Pfam" id="PF00876">
    <property type="entry name" value="Innexin"/>
    <property type="match status" value="1"/>
</dbReference>
<keyword evidence="2" id="KW-0813">Transport</keyword>
<dbReference type="GO" id="GO:0005886">
    <property type="term" value="C:plasma membrane"/>
    <property type="evidence" value="ECO:0007669"/>
    <property type="project" value="UniProtKB-SubCell"/>
</dbReference>
<proteinExistence type="predicted"/>
<dbReference type="PANTHER" id="PTHR11893">
    <property type="entry name" value="INNEXIN"/>
    <property type="match status" value="1"/>
</dbReference>
<evidence type="ECO:0000256" key="5">
    <source>
        <dbReference type="ARBA" id="ARBA00022989"/>
    </source>
</evidence>
<dbReference type="PROSITE" id="PS51013">
    <property type="entry name" value="PANNEXIN"/>
    <property type="match status" value="1"/>
</dbReference>
<keyword evidence="7 9" id="KW-0472">Membrane</keyword>
<evidence type="ECO:0000256" key="2">
    <source>
        <dbReference type="ARBA" id="ARBA00022448"/>
    </source>
</evidence>
<dbReference type="GO" id="GO:0034220">
    <property type="term" value="P:monoatomic ion transmembrane transport"/>
    <property type="evidence" value="ECO:0007669"/>
    <property type="project" value="UniProtKB-KW"/>
</dbReference>
<sequence>MDKVLGAIAQLGEIKVRNDDDFTDRVNRKYTVFFLLLFAMLVSTKQYVGEPINCWVPAIFTQNHEEYANKVCWVSNTYFLPINDDIPKKIDQKEIIGYYQWIPLILLSQACLFFVPCCIWRVLSHRSGININTLLEAANTCQRASLLDNRTRTLMYMINHLDGYLGIKPNDGRGCASRILRSISKRSFILASRSYGKYITCVYIFVKLLYILNSVGQLFLLNIYLNTDYHMHGIEIIKALLEGREWRSEKRFPRVTFCNFEIKTLGNVQRYTVQCVLPINLFNEKIYIIIWFWFILVTILSFVSLSSWMFEIISVKVQNRYVNRQLSAVGVLTRDHQINIKKFCKFYLKTDGIFIIRLVAKNAGDLIAAEILSGLWSIYARENNIYDSRDKHKCRNANYGVFSSNGYTSFSHHQHCPNYNITPKNLMPN</sequence>
<gene>
    <name evidence="10" type="ORF">A3Q56_04638</name>
</gene>
<evidence type="ECO:0000256" key="3">
    <source>
        <dbReference type="ARBA" id="ARBA00022475"/>
    </source>
</evidence>
<reference evidence="10 11" key="1">
    <citation type="submission" date="2016-04" db="EMBL/GenBank/DDBJ databases">
        <title>The genome of Intoshia linei affirms orthonectids as highly simplified spiralians.</title>
        <authorList>
            <person name="Mikhailov K.V."/>
            <person name="Slusarev G.S."/>
            <person name="Nikitin M.A."/>
            <person name="Logacheva M.D."/>
            <person name="Penin A."/>
            <person name="Aleoshin V."/>
            <person name="Panchin Y.V."/>
        </authorList>
    </citation>
    <scope>NUCLEOTIDE SEQUENCE [LARGE SCALE GENOMIC DNA]</scope>
    <source>
        <strain evidence="10">Intl2013</strain>
        <tissue evidence="10">Whole animal</tissue>
    </source>
</reference>
<feature type="transmembrane region" description="Helical" evidence="9">
    <location>
        <begin position="195"/>
        <end position="212"/>
    </location>
</feature>
<evidence type="ECO:0000256" key="4">
    <source>
        <dbReference type="ARBA" id="ARBA00022692"/>
    </source>
</evidence>
<feature type="transmembrane region" description="Helical" evidence="9">
    <location>
        <begin position="101"/>
        <end position="123"/>
    </location>
</feature>
<dbReference type="EMBL" id="LWCA01000637">
    <property type="protein sequence ID" value="OAF67535.1"/>
    <property type="molecule type" value="Genomic_DNA"/>
</dbReference>
<organism evidence="10 11">
    <name type="scientific">Intoshia linei</name>
    <dbReference type="NCBI Taxonomy" id="1819745"/>
    <lineage>
        <taxon>Eukaryota</taxon>
        <taxon>Metazoa</taxon>
        <taxon>Spiralia</taxon>
        <taxon>Lophotrochozoa</taxon>
        <taxon>Mesozoa</taxon>
        <taxon>Orthonectida</taxon>
        <taxon>Rhopaluridae</taxon>
        <taxon>Intoshia</taxon>
    </lineage>
</organism>
<dbReference type="PANTHER" id="PTHR11893:SF36">
    <property type="entry name" value="INNEXIN-5"/>
    <property type="match status" value="1"/>
</dbReference>
<evidence type="ECO:0000256" key="9">
    <source>
        <dbReference type="SAM" id="Phobius"/>
    </source>
</evidence>
<dbReference type="Proteomes" id="UP000078046">
    <property type="component" value="Unassembled WGS sequence"/>
</dbReference>
<keyword evidence="4 9" id="KW-0812">Transmembrane</keyword>
<evidence type="ECO:0000256" key="7">
    <source>
        <dbReference type="ARBA" id="ARBA00023136"/>
    </source>
</evidence>
<evidence type="ECO:0000313" key="10">
    <source>
        <dbReference type="EMBL" id="OAF67535.1"/>
    </source>
</evidence>
<keyword evidence="5 9" id="KW-1133">Transmembrane helix</keyword>
<feature type="transmembrane region" description="Helical" evidence="9">
    <location>
        <begin position="286"/>
        <end position="310"/>
    </location>
</feature>
<comment type="caution">
    <text evidence="10">The sequence shown here is derived from an EMBL/GenBank/DDBJ whole genome shotgun (WGS) entry which is preliminary data.</text>
</comment>
<keyword evidence="11" id="KW-1185">Reference proteome</keyword>
<dbReference type="InterPro" id="IPR000990">
    <property type="entry name" value="Innexin"/>
</dbReference>